<organism evidence="1 2">
    <name type="scientific">Stegodyphus mimosarum</name>
    <name type="common">African social velvet spider</name>
    <dbReference type="NCBI Taxonomy" id="407821"/>
    <lineage>
        <taxon>Eukaryota</taxon>
        <taxon>Metazoa</taxon>
        <taxon>Ecdysozoa</taxon>
        <taxon>Arthropoda</taxon>
        <taxon>Chelicerata</taxon>
        <taxon>Arachnida</taxon>
        <taxon>Araneae</taxon>
        <taxon>Araneomorphae</taxon>
        <taxon>Entelegynae</taxon>
        <taxon>Eresoidea</taxon>
        <taxon>Eresidae</taxon>
        <taxon>Stegodyphus</taxon>
    </lineage>
</organism>
<dbReference type="EMBL" id="KK115857">
    <property type="protein sequence ID" value="KFM66218.1"/>
    <property type="molecule type" value="Genomic_DNA"/>
</dbReference>
<feature type="non-terminal residue" evidence="1">
    <location>
        <position position="112"/>
    </location>
</feature>
<accession>A0A087TM79</accession>
<sequence length="112" mass="12767">LLLPDRKEVFQVSSKEFFENRLAFKSFKTNDNYEDNFVLQVSDGFNSKIINVKIFILPKKNKDLAVVRNKPLYAELDSAVKFTNDHLLTVGENISPSEIMYSIDSSSFPISG</sequence>
<evidence type="ECO:0000313" key="2">
    <source>
        <dbReference type="Proteomes" id="UP000054359"/>
    </source>
</evidence>
<evidence type="ECO:0000313" key="1">
    <source>
        <dbReference type="EMBL" id="KFM66218.1"/>
    </source>
</evidence>
<dbReference type="AlphaFoldDB" id="A0A087TM79"/>
<gene>
    <name evidence="1" type="ORF">X975_08971</name>
</gene>
<reference evidence="1 2" key="1">
    <citation type="submission" date="2013-11" db="EMBL/GenBank/DDBJ databases">
        <title>Genome sequencing of Stegodyphus mimosarum.</title>
        <authorList>
            <person name="Bechsgaard J."/>
        </authorList>
    </citation>
    <scope>NUCLEOTIDE SEQUENCE [LARGE SCALE GENOMIC DNA]</scope>
</reference>
<feature type="non-terminal residue" evidence="1">
    <location>
        <position position="1"/>
    </location>
</feature>
<dbReference type="Proteomes" id="UP000054359">
    <property type="component" value="Unassembled WGS sequence"/>
</dbReference>
<proteinExistence type="predicted"/>
<name>A0A087TM79_STEMI</name>
<protein>
    <submittedName>
        <fullName evidence="1">Uncharacterized protein</fullName>
    </submittedName>
</protein>
<keyword evidence="2" id="KW-1185">Reference proteome</keyword>